<dbReference type="Proteomes" id="UP001469553">
    <property type="component" value="Unassembled WGS sequence"/>
</dbReference>
<evidence type="ECO:0000313" key="1">
    <source>
        <dbReference type="EMBL" id="MEQ2281294.1"/>
    </source>
</evidence>
<gene>
    <name evidence="1" type="ORF">AMECASPLE_028790</name>
</gene>
<reference evidence="1 2" key="1">
    <citation type="submission" date="2021-06" db="EMBL/GenBank/DDBJ databases">
        <authorList>
            <person name="Palmer J.M."/>
        </authorList>
    </citation>
    <scope>NUCLEOTIDE SEQUENCE [LARGE SCALE GENOMIC DNA]</scope>
    <source>
        <strain evidence="1 2">AS_MEX2019</strain>
        <tissue evidence="1">Muscle</tissue>
    </source>
</reference>
<proteinExistence type="predicted"/>
<organism evidence="1 2">
    <name type="scientific">Ameca splendens</name>
    <dbReference type="NCBI Taxonomy" id="208324"/>
    <lineage>
        <taxon>Eukaryota</taxon>
        <taxon>Metazoa</taxon>
        <taxon>Chordata</taxon>
        <taxon>Craniata</taxon>
        <taxon>Vertebrata</taxon>
        <taxon>Euteleostomi</taxon>
        <taxon>Actinopterygii</taxon>
        <taxon>Neopterygii</taxon>
        <taxon>Teleostei</taxon>
        <taxon>Neoteleostei</taxon>
        <taxon>Acanthomorphata</taxon>
        <taxon>Ovalentaria</taxon>
        <taxon>Atherinomorphae</taxon>
        <taxon>Cyprinodontiformes</taxon>
        <taxon>Goodeidae</taxon>
        <taxon>Ameca</taxon>
    </lineage>
</organism>
<accession>A0ABV0XIK6</accession>
<sequence length="51" mass="5625">FYLSQLSVVARSHYWGLHVLNLSCLVNPSSSPTIQGLIYPGGGLFTQISRF</sequence>
<feature type="non-terminal residue" evidence="1">
    <location>
        <position position="1"/>
    </location>
</feature>
<name>A0ABV0XIK6_9TELE</name>
<evidence type="ECO:0000313" key="2">
    <source>
        <dbReference type="Proteomes" id="UP001469553"/>
    </source>
</evidence>
<comment type="caution">
    <text evidence="1">The sequence shown here is derived from an EMBL/GenBank/DDBJ whole genome shotgun (WGS) entry which is preliminary data.</text>
</comment>
<dbReference type="EMBL" id="JAHRIP010003218">
    <property type="protein sequence ID" value="MEQ2281294.1"/>
    <property type="molecule type" value="Genomic_DNA"/>
</dbReference>
<keyword evidence="2" id="KW-1185">Reference proteome</keyword>
<protein>
    <submittedName>
        <fullName evidence="1">Uncharacterized protein</fullName>
    </submittedName>
</protein>